<protein>
    <recommendedName>
        <fullName evidence="3">YqeG family HAD IIIA-type phosphatase</fullName>
    </recommendedName>
</protein>
<organism evidence="1 2">
    <name type="scientific">Geobacillus subterraneus</name>
    <dbReference type="NCBI Taxonomy" id="129338"/>
    <lineage>
        <taxon>Bacteria</taxon>
        <taxon>Bacillati</taxon>
        <taxon>Bacillota</taxon>
        <taxon>Bacilli</taxon>
        <taxon>Bacillales</taxon>
        <taxon>Anoxybacillaceae</taxon>
        <taxon>Geobacillus</taxon>
    </lineage>
</organism>
<dbReference type="Pfam" id="PF00702">
    <property type="entry name" value="Hydrolase"/>
    <property type="match status" value="1"/>
</dbReference>
<dbReference type="EMBL" id="CP014342">
    <property type="protein sequence ID" value="AMX82825.1"/>
    <property type="molecule type" value="Genomic_DNA"/>
</dbReference>
<dbReference type="NCBIfam" id="TIGR01668">
    <property type="entry name" value="YqeG_hyp_ppase"/>
    <property type="match status" value="1"/>
</dbReference>
<evidence type="ECO:0008006" key="3">
    <source>
        <dbReference type="Google" id="ProtNLM"/>
    </source>
</evidence>
<evidence type="ECO:0000313" key="2">
    <source>
        <dbReference type="Proteomes" id="UP000076226"/>
    </source>
</evidence>
<dbReference type="NCBIfam" id="TIGR01662">
    <property type="entry name" value="HAD-SF-IIIA"/>
    <property type="match status" value="1"/>
</dbReference>
<dbReference type="NCBIfam" id="TIGR01549">
    <property type="entry name" value="HAD-SF-IA-v1"/>
    <property type="match status" value="1"/>
</dbReference>
<name>A0ABM6A990_9BACL</name>
<dbReference type="CDD" id="cd16416">
    <property type="entry name" value="HAD_BsYqeG-like"/>
    <property type="match status" value="1"/>
</dbReference>
<dbReference type="InterPro" id="IPR006549">
    <property type="entry name" value="HAD-SF_hydro_IIIA"/>
</dbReference>
<accession>A0ABM6A990</accession>
<dbReference type="RefSeq" id="WP_063165207.1">
    <property type="nucleotide sequence ID" value="NZ_CP014342.1"/>
</dbReference>
<dbReference type="GeneID" id="32408961"/>
<dbReference type="PANTHER" id="PTHR19288">
    <property type="entry name" value="4-NITROPHENYLPHOSPHATASE-RELATED"/>
    <property type="match status" value="1"/>
</dbReference>
<dbReference type="Gene3D" id="3.40.50.1000">
    <property type="entry name" value="HAD superfamily/HAD-like"/>
    <property type="match status" value="1"/>
</dbReference>
<reference evidence="1 2" key="1">
    <citation type="submission" date="2016-02" db="EMBL/GenBank/DDBJ databases">
        <title>Complete genome sequence of Geobacillus subterraneus KCTC 3922T.</title>
        <authorList>
            <person name="Lee D.-W."/>
            <person name="Lee Y.-J."/>
            <person name="Lee S.-J."/>
            <person name="Park G.-S."/>
            <person name="Lee S.-J."/>
            <person name="Shin J.-H."/>
        </authorList>
    </citation>
    <scope>NUCLEOTIDE SEQUENCE [LARGE SCALE GENOMIC DNA]</scope>
    <source>
        <strain evidence="1 2">KCTC 3922</strain>
    </source>
</reference>
<dbReference type="InterPro" id="IPR036412">
    <property type="entry name" value="HAD-like_sf"/>
</dbReference>
<evidence type="ECO:0000313" key="1">
    <source>
        <dbReference type="EMBL" id="AMX82825.1"/>
    </source>
</evidence>
<gene>
    <name evidence="1" type="ORF">GS3922_03530</name>
</gene>
<dbReference type="InterPro" id="IPR006439">
    <property type="entry name" value="HAD-SF_hydro_IA"/>
</dbReference>
<sequence length="171" mass="19468">MLHYFLPSQFAKRVIDITPDELKEKGVRGIITDLDNTLVEWDRPGATPELAAWFEAIKQAGIKVVIVSNNNKRRVQSFAEPLGIPFIFEARKPLTRAFLQALAMMGLKKEEVVVIGDQLLTDVLGGNRLGLNTILVVPIAQTDGLWTRFNRKIERKILHAMRKKGMIYWEE</sequence>
<keyword evidence="2" id="KW-1185">Reference proteome</keyword>
<dbReference type="InterPro" id="IPR010021">
    <property type="entry name" value="PGPP1/Gep4"/>
</dbReference>
<dbReference type="SUPFAM" id="SSF56784">
    <property type="entry name" value="HAD-like"/>
    <property type="match status" value="1"/>
</dbReference>
<proteinExistence type="predicted"/>
<dbReference type="InterPro" id="IPR023214">
    <property type="entry name" value="HAD_sf"/>
</dbReference>
<dbReference type="Proteomes" id="UP000076226">
    <property type="component" value="Chromosome"/>
</dbReference>
<dbReference type="PANTHER" id="PTHR19288:SF25">
    <property type="entry name" value="PHOSPHATIDYLGLYCEROPHOSPHATASE GEP4, MITOCHONDRIAL"/>
    <property type="match status" value="1"/>
</dbReference>